<evidence type="ECO:0000313" key="3">
    <source>
        <dbReference type="EMBL" id="KAF2316744.1"/>
    </source>
</evidence>
<sequence length="316" mass="35773">MEGIARVRAFSSPELAPPSPTKAVRPEDYSLEGIATNVKLLLKLIQEHNGASTNDDRKMQRIAGMITILDDVKSRIEKSQSARKRLAELRRCNTELRPSRSPRDKKPQDPVTTDDNERLRKQLNASLASRKSLEIMCSSLGKEKEIMACELARKVYELNEMEELVSDLKAQNATLLTKLQSHAAEHKEKKSSAGDAQGNAALQDRNKALSEQLLKSLDSYRSLKRKYKDAKEKNSEIRKTMEEIRVEVSAGLEQIRSFRQRMASTKDQQADIEEEISALEQLFERFNMKISKHEEKNIECAKPKAEISATKPPVLA</sequence>
<keyword evidence="1" id="KW-0175">Coiled coil</keyword>
<gene>
    <name evidence="3" type="ORF">GH714_042085</name>
</gene>
<dbReference type="PANTHER" id="PTHR38378">
    <property type="entry name" value="MYOSIN HEAVY CHAIN-LIKE PROTEIN"/>
    <property type="match status" value="1"/>
</dbReference>
<dbReference type="PANTHER" id="PTHR38378:SF3">
    <property type="entry name" value="MYOSIN HEAVY CHAIN-LIKE PROTEIN"/>
    <property type="match status" value="1"/>
</dbReference>
<dbReference type="Proteomes" id="UP000467840">
    <property type="component" value="Chromosome 15"/>
</dbReference>
<feature type="coiled-coil region" evidence="1">
    <location>
        <begin position="151"/>
        <end position="178"/>
    </location>
</feature>
<feature type="region of interest" description="Disordered" evidence="2">
    <location>
        <begin position="92"/>
        <end position="118"/>
    </location>
</feature>
<evidence type="ECO:0000256" key="1">
    <source>
        <dbReference type="SAM" id="Coils"/>
    </source>
</evidence>
<feature type="region of interest" description="Disordered" evidence="2">
    <location>
        <begin position="1"/>
        <end position="26"/>
    </location>
</feature>
<proteinExistence type="predicted"/>
<feature type="coiled-coil region" evidence="1">
    <location>
        <begin position="220"/>
        <end position="296"/>
    </location>
</feature>
<evidence type="ECO:0000256" key="2">
    <source>
        <dbReference type="SAM" id="MobiDB-lite"/>
    </source>
</evidence>
<evidence type="ECO:0000313" key="4">
    <source>
        <dbReference type="Proteomes" id="UP000467840"/>
    </source>
</evidence>
<organism evidence="3 4">
    <name type="scientific">Hevea brasiliensis</name>
    <name type="common">Para rubber tree</name>
    <name type="synonym">Siphonia brasiliensis</name>
    <dbReference type="NCBI Taxonomy" id="3981"/>
    <lineage>
        <taxon>Eukaryota</taxon>
        <taxon>Viridiplantae</taxon>
        <taxon>Streptophyta</taxon>
        <taxon>Embryophyta</taxon>
        <taxon>Tracheophyta</taxon>
        <taxon>Spermatophyta</taxon>
        <taxon>Magnoliopsida</taxon>
        <taxon>eudicotyledons</taxon>
        <taxon>Gunneridae</taxon>
        <taxon>Pentapetalae</taxon>
        <taxon>rosids</taxon>
        <taxon>fabids</taxon>
        <taxon>Malpighiales</taxon>
        <taxon>Euphorbiaceae</taxon>
        <taxon>Crotonoideae</taxon>
        <taxon>Micrandreae</taxon>
        <taxon>Hevea</taxon>
    </lineage>
</organism>
<feature type="compositionally biased region" description="Basic and acidic residues" evidence="2">
    <location>
        <begin position="92"/>
        <end position="108"/>
    </location>
</feature>
<accession>A0A6A6MU95</accession>
<comment type="caution">
    <text evidence="3">The sequence shown here is derived from an EMBL/GenBank/DDBJ whole genome shotgun (WGS) entry which is preliminary data.</text>
</comment>
<dbReference type="EMBL" id="JAAGAX010000005">
    <property type="protein sequence ID" value="KAF2316744.1"/>
    <property type="molecule type" value="Genomic_DNA"/>
</dbReference>
<dbReference type="AlphaFoldDB" id="A0A6A6MU95"/>
<reference evidence="3 4" key="1">
    <citation type="journal article" date="2020" name="Mol. Plant">
        <title>The Chromosome-Based Rubber Tree Genome Provides New Insights into Spurge Genome Evolution and Rubber Biosynthesis.</title>
        <authorList>
            <person name="Liu J."/>
            <person name="Shi C."/>
            <person name="Shi C.C."/>
            <person name="Li W."/>
            <person name="Zhang Q.J."/>
            <person name="Zhang Y."/>
            <person name="Li K."/>
            <person name="Lu H.F."/>
            <person name="Shi C."/>
            <person name="Zhu S.T."/>
            <person name="Xiao Z.Y."/>
            <person name="Nan H."/>
            <person name="Yue Y."/>
            <person name="Zhu X.G."/>
            <person name="Wu Y."/>
            <person name="Hong X.N."/>
            <person name="Fan G.Y."/>
            <person name="Tong Y."/>
            <person name="Zhang D."/>
            <person name="Mao C.L."/>
            <person name="Liu Y.L."/>
            <person name="Hao S.J."/>
            <person name="Liu W.Q."/>
            <person name="Lv M.Q."/>
            <person name="Zhang H.B."/>
            <person name="Liu Y."/>
            <person name="Hu-Tang G.R."/>
            <person name="Wang J.P."/>
            <person name="Wang J.H."/>
            <person name="Sun Y.H."/>
            <person name="Ni S.B."/>
            <person name="Chen W.B."/>
            <person name="Zhang X.C."/>
            <person name="Jiao Y.N."/>
            <person name="Eichler E.E."/>
            <person name="Li G.H."/>
            <person name="Liu X."/>
            <person name="Gao L.Z."/>
        </authorList>
    </citation>
    <scope>NUCLEOTIDE SEQUENCE [LARGE SCALE GENOMIC DNA]</scope>
    <source>
        <strain evidence="4">cv. GT1</strain>
        <tissue evidence="3">Leaf</tissue>
    </source>
</reference>
<protein>
    <submittedName>
        <fullName evidence="3">Uncharacterized protein</fullName>
    </submittedName>
</protein>
<keyword evidence="4" id="KW-1185">Reference proteome</keyword>
<name>A0A6A6MU95_HEVBR</name>